<dbReference type="Proteomes" id="UP000290289">
    <property type="component" value="Chromosome 8"/>
</dbReference>
<keyword evidence="3" id="KW-0687">Ribonucleoprotein</keyword>
<evidence type="ECO:0000256" key="2">
    <source>
        <dbReference type="ARBA" id="ARBA00022980"/>
    </source>
</evidence>
<comment type="caution">
    <text evidence="4">The sequence shown here is derived from an EMBL/GenBank/DDBJ whole genome shotgun (WGS) entry which is preliminary data.</text>
</comment>
<proteinExistence type="inferred from homology"/>
<protein>
    <recommendedName>
        <fullName evidence="6">30S ribosomal protein S9, chloroplastic</fullName>
    </recommendedName>
</protein>
<comment type="similarity">
    <text evidence="1">Belongs to the universal ribosomal protein uS9 family.</text>
</comment>
<sequence>MGVRLADIHLSQTLRKVGALCTGYDLFYMVLCFECSCLSIYQLGDSLDVILIQYGSCRKSSRVEIERQKQEDVAKARVRTLDDKGRAYGTGRRKCSVARVWIQPSNGKFTINDKQFDAYLPMLDHRSALFRPSSKTKTLGIWDINCTVQGGGTTGAVDEDMPILIPFPASPLDSGFNGSQWRSPCVSCCHTQIRMP</sequence>
<evidence type="ECO:0008006" key="6">
    <source>
        <dbReference type="Google" id="ProtNLM"/>
    </source>
</evidence>
<organism evidence="4 5">
    <name type="scientific">Malus domestica</name>
    <name type="common">Apple</name>
    <name type="synonym">Pyrus malus</name>
    <dbReference type="NCBI Taxonomy" id="3750"/>
    <lineage>
        <taxon>Eukaryota</taxon>
        <taxon>Viridiplantae</taxon>
        <taxon>Streptophyta</taxon>
        <taxon>Embryophyta</taxon>
        <taxon>Tracheophyta</taxon>
        <taxon>Spermatophyta</taxon>
        <taxon>Magnoliopsida</taxon>
        <taxon>eudicotyledons</taxon>
        <taxon>Gunneridae</taxon>
        <taxon>Pentapetalae</taxon>
        <taxon>rosids</taxon>
        <taxon>fabids</taxon>
        <taxon>Rosales</taxon>
        <taxon>Rosaceae</taxon>
        <taxon>Amygdaloideae</taxon>
        <taxon>Maleae</taxon>
        <taxon>Malus</taxon>
    </lineage>
</organism>
<evidence type="ECO:0000256" key="3">
    <source>
        <dbReference type="ARBA" id="ARBA00023274"/>
    </source>
</evidence>
<dbReference type="GO" id="GO:0003735">
    <property type="term" value="F:structural constituent of ribosome"/>
    <property type="evidence" value="ECO:0007669"/>
    <property type="project" value="InterPro"/>
</dbReference>
<dbReference type="EMBL" id="RDQH01000334">
    <property type="protein sequence ID" value="RXH90932.1"/>
    <property type="molecule type" value="Genomic_DNA"/>
</dbReference>
<dbReference type="PANTHER" id="PTHR21569">
    <property type="entry name" value="RIBOSOMAL PROTEIN S9"/>
    <property type="match status" value="1"/>
</dbReference>
<keyword evidence="5" id="KW-1185">Reference proteome</keyword>
<keyword evidence="2" id="KW-0689">Ribosomal protein</keyword>
<dbReference type="InterPro" id="IPR014721">
    <property type="entry name" value="Ribsml_uS5_D2-typ_fold_subgr"/>
</dbReference>
<dbReference type="GO" id="GO:0006412">
    <property type="term" value="P:translation"/>
    <property type="evidence" value="ECO:0007669"/>
    <property type="project" value="InterPro"/>
</dbReference>
<evidence type="ECO:0000256" key="1">
    <source>
        <dbReference type="ARBA" id="ARBA00005251"/>
    </source>
</evidence>
<dbReference type="InterPro" id="IPR020568">
    <property type="entry name" value="Ribosomal_Su5_D2-typ_SF"/>
</dbReference>
<dbReference type="PANTHER" id="PTHR21569:SF1">
    <property type="entry name" value="SMALL RIBOSOMAL SUBUNIT PROTEIN US9M"/>
    <property type="match status" value="1"/>
</dbReference>
<dbReference type="STRING" id="3750.A0A498JAV5"/>
<dbReference type="GO" id="GO:0003723">
    <property type="term" value="F:RNA binding"/>
    <property type="evidence" value="ECO:0007669"/>
    <property type="project" value="TreeGrafter"/>
</dbReference>
<dbReference type="InterPro" id="IPR000754">
    <property type="entry name" value="Ribosomal_uS9"/>
</dbReference>
<evidence type="ECO:0000313" key="4">
    <source>
        <dbReference type="EMBL" id="RXH90932.1"/>
    </source>
</evidence>
<dbReference type="Gene3D" id="3.30.230.10">
    <property type="match status" value="1"/>
</dbReference>
<reference evidence="4 5" key="1">
    <citation type="submission" date="2018-10" db="EMBL/GenBank/DDBJ databases">
        <title>A high-quality apple genome assembly.</title>
        <authorList>
            <person name="Hu J."/>
        </authorList>
    </citation>
    <scope>NUCLEOTIDE SEQUENCE [LARGE SCALE GENOMIC DNA]</scope>
    <source>
        <strain evidence="5">cv. HFTH1</strain>
        <tissue evidence="4">Young leaf</tissue>
    </source>
</reference>
<evidence type="ECO:0000313" key="5">
    <source>
        <dbReference type="Proteomes" id="UP000290289"/>
    </source>
</evidence>
<gene>
    <name evidence="4" type="ORF">DVH24_006877</name>
</gene>
<dbReference type="GO" id="GO:0022627">
    <property type="term" value="C:cytosolic small ribosomal subunit"/>
    <property type="evidence" value="ECO:0007669"/>
    <property type="project" value="TreeGrafter"/>
</dbReference>
<dbReference type="Pfam" id="PF00380">
    <property type="entry name" value="Ribosomal_S9"/>
    <property type="match status" value="1"/>
</dbReference>
<dbReference type="AlphaFoldDB" id="A0A498JAV5"/>
<dbReference type="SUPFAM" id="SSF54211">
    <property type="entry name" value="Ribosomal protein S5 domain 2-like"/>
    <property type="match status" value="1"/>
</dbReference>
<name>A0A498JAV5_MALDO</name>
<accession>A0A498JAV5</accession>